<dbReference type="OrthoDB" id="9811373at2"/>
<dbReference type="Proteomes" id="UP000198990">
    <property type="component" value="Unassembled WGS sequence"/>
</dbReference>
<evidence type="ECO:0000256" key="5">
    <source>
        <dbReference type="SAM" id="Phobius"/>
    </source>
</evidence>
<dbReference type="AlphaFoldDB" id="A0A1H7VPG3"/>
<name>A0A1H7VPG3_9FLAO</name>
<proteinExistence type="predicted"/>
<organism evidence="6 7">
    <name type="scientific">Maribacter orientalis</name>
    <dbReference type="NCBI Taxonomy" id="228957"/>
    <lineage>
        <taxon>Bacteria</taxon>
        <taxon>Pseudomonadati</taxon>
        <taxon>Bacteroidota</taxon>
        <taxon>Flavobacteriia</taxon>
        <taxon>Flavobacteriales</taxon>
        <taxon>Flavobacteriaceae</taxon>
        <taxon>Maribacter</taxon>
    </lineage>
</organism>
<keyword evidence="7" id="KW-1185">Reference proteome</keyword>
<feature type="transmembrane region" description="Helical" evidence="5">
    <location>
        <begin position="75"/>
        <end position="94"/>
    </location>
</feature>
<evidence type="ECO:0000256" key="2">
    <source>
        <dbReference type="ARBA" id="ARBA00022692"/>
    </source>
</evidence>
<reference evidence="7" key="1">
    <citation type="submission" date="2016-10" db="EMBL/GenBank/DDBJ databases">
        <authorList>
            <person name="Varghese N."/>
            <person name="Submissions S."/>
        </authorList>
    </citation>
    <scope>NUCLEOTIDE SEQUENCE [LARGE SCALE GENOMIC DNA]</scope>
    <source>
        <strain evidence="7">DSM 16471</strain>
    </source>
</reference>
<evidence type="ECO:0000256" key="1">
    <source>
        <dbReference type="ARBA" id="ARBA00004141"/>
    </source>
</evidence>
<gene>
    <name evidence="6" type="ORF">SAMN04488008_109106</name>
</gene>
<dbReference type="EMBL" id="FNZN01000009">
    <property type="protein sequence ID" value="SEM11153.1"/>
    <property type="molecule type" value="Genomic_DNA"/>
</dbReference>
<dbReference type="Pfam" id="PF13564">
    <property type="entry name" value="DoxX_2"/>
    <property type="match status" value="1"/>
</dbReference>
<evidence type="ECO:0000313" key="7">
    <source>
        <dbReference type="Proteomes" id="UP000198990"/>
    </source>
</evidence>
<feature type="transmembrane region" description="Helical" evidence="5">
    <location>
        <begin position="54"/>
        <end position="70"/>
    </location>
</feature>
<feature type="transmembrane region" description="Helical" evidence="5">
    <location>
        <begin position="100"/>
        <end position="118"/>
    </location>
</feature>
<comment type="subcellular location">
    <subcellularLocation>
        <location evidence="1">Membrane</location>
        <topology evidence="1">Multi-pass membrane protein</topology>
    </subcellularLocation>
</comment>
<keyword evidence="3 5" id="KW-1133">Transmembrane helix</keyword>
<dbReference type="STRING" id="228957.SAMN04488008_109106"/>
<feature type="transmembrane region" description="Helical" evidence="5">
    <location>
        <begin position="12"/>
        <end position="34"/>
    </location>
</feature>
<evidence type="ECO:0000256" key="3">
    <source>
        <dbReference type="ARBA" id="ARBA00022989"/>
    </source>
</evidence>
<dbReference type="InterPro" id="IPR032808">
    <property type="entry name" value="DoxX"/>
</dbReference>
<accession>A0A1H7VPG3</accession>
<sequence>METVKKVSKGVMWTSYMLQGIVVLLFLMGAFNNLLQTEMAVEGAVEFGYPEDSVLYLGIILFVSTVLYAIPKTTFIGGLLLTAWLGGAVATHIIHNDPVTGILFPVIFGILVWVSIWLRNEKLRALC</sequence>
<evidence type="ECO:0000256" key="4">
    <source>
        <dbReference type="ARBA" id="ARBA00023136"/>
    </source>
</evidence>
<evidence type="ECO:0000313" key="6">
    <source>
        <dbReference type="EMBL" id="SEM11153.1"/>
    </source>
</evidence>
<keyword evidence="4 5" id="KW-0472">Membrane</keyword>
<protein>
    <submittedName>
        <fullName evidence="6">DoxX-like family protein</fullName>
    </submittedName>
</protein>
<dbReference type="GO" id="GO:0016020">
    <property type="term" value="C:membrane"/>
    <property type="evidence" value="ECO:0007669"/>
    <property type="project" value="UniProtKB-SubCell"/>
</dbReference>
<keyword evidence="2 5" id="KW-0812">Transmembrane</keyword>